<feature type="compositionally biased region" description="Low complexity" evidence="3">
    <location>
        <begin position="54"/>
        <end position="69"/>
    </location>
</feature>
<organism evidence="4 5">
    <name type="scientific">Protopolystoma xenopodis</name>
    <dbReference type="NCBI Taxonomy" id="117903"/>
    <lineage>
        <taxon>Eukaryota</taxon>
        <taxon>Metazoa</taxon>
        <taxon>Spiralia</taxon>
        <taxon>Lophotrochozoa</taxon>
        <taxon>Platyhelminthes</taxon>
        <taxon>Monogenea</taxon>
        <taxon>Polyopisthocotylea</taxon>
        <taxon>Polystomatidea</taxon>
        <taxon>Polystomatidae</taxon>
        <taxon>Protopolystoma</taxon>
    </lineage>
</organism>
<dbReference type="OrthoDB" id="430293at2759"/>
<keyword evidence="1" id="KW-0433">Leucine-rich repeat</keyword>
<reference evidence="4" key="1">
    <citation type="submission" date="2018-11" db="EMBL/GenBank/DDBJ databases">
        <authorList>
            <consortium name="Pathogen Informatics"/>
        </authorList>
    </citation>
    <scope>NUCLEOTIDE SEQUENCE</scope>
</reference>
<comment type="caution">
    <text evidence="4">The sequence shown here is derived from an EMBL/GenBank/DDBJ whole genome shotgun (WGS) entry which is preliminary data.</text>
</comment>
<proteinExistence type="predicted"/>
<keyword evidence="2" id="KW-0677">Repeat</keyword>
<gene>
    <name evidence="4" type="ORF">PXEA_LOCUS20296</name>
</gene>
<evidence type="ECO:0000256" key="1">
    <source>
        <dbReference type="ARBA" id="ARBA00022614"/>
    </source>
</evidence>
<evidence type="ECO:0000313" key="5">
    <source>
        <dbReference type="Proteomes" id="UP000784294"/>
    </source>
</evidence>
<sequence length="157" mass="17765">MPNIEYLDLSDNLLTEVFPLCQLTRLRELRLAGNLLYAGEEPDLEPSPIPLNLSQSPSSWSPSIPGHSSVDSPSVAVKRYGGLRSRKEVVYMEQSSLASSEEDKKHTDEFVRRIRNENKQQVKNHDEDSENYIAPKKNRDTDRDSCSGVDNNLTFIS</sequence>
<dbReference type="Pfam" id="PF12799">
    <property type="entry name" value="LRR_4"/>
    <property type="match status" value="1"/>
</dbReference>
<dbReference type="InterPro" id="IPR001611">
    <property type="entry name" value="Leu-rich_rpt"/>
</dbReference>
<protein>
    <submittedName>
        <fullName evidence="4">Uncharacterized protein</fullName>
    </submittedName>
</protein>
<dbReference type="Gene3D" id="3.80.10.10">
    <property type="entry name" value="Ribonuclease Inhibitor"/>
    <property type="match status" value="1"/>
</dbReference>
<keyword evidence="5" id="KW-1185">Reference proteome</keyword>
<feature type="compositionally biased region" description="Polar residues" evidence="3">
    <location>
        <begin position="148"/>
        <end position="157"/>
    </location>
</feature>
<name>A0A448X2Z1_9PLAT</name>
<evidence type="ECO:0000256" key="2">
    <source>
        <dbReference type="ARBA" id="ARBA00022737"/>
    </source>
</evidence>
<dbReference type="InterPro" id="IPR032675">
    <property type="entry name" value="LRR_dom_sf"/>
</dbReference>
<dbReference type="Proteomes" id="UP000784294">
    <property type="component" value="Unassembled WGS sequence"/>
</dbReference>
<feature type="region of interest" description="Disordered" evidence="3">
    <location>
        <begin position="93"/>
        <end position="157"/>
    </location>
</feature>
<dbReference type="EMBL" id="CAAALY010083206">
    <property type="protein sequence ID" value="VEL26856.1"/>
    <property type="molecule type" value="Genomic_DNA"/>
</dbReference>
<accession>A0A448X2Z1</accession>
<dbReference type="AlphaFoldDB" id="A0A448X2Z1"/>
<dbReference type="InterPro" id="IPR025875">
    <property type="entry name" value="Leu-rich_rpt_4"/>
</dbReference>
<dbReference type="SUPFAM" id="SSF52058">
    <property type="entry name" value="L domain-like"/>
    <property type="match status" value="1"/>
</dbReference>
<evidence type="ECO:0000256" key="3">
    <source>
        <dbReference type="SAM" id="MobiDB-lite"/>
    </source>
</evidence>
<feature type="compositionally biased region" description="Basic and acidic residues" evidence="3">
    <location>
        <begin position="101"/>
        <end position="126"/>
    </location>
</feature>
<evidence type="ECO:0000313" key="4">
    <source>
        <dbReference type="EMBL" id="VEL26856.1"/>
    </source>
</evidence>
<feature type="region of interest" description="Disordered" evidence="3">
    <location>
        <begin position="42"/>
        <end position="74"/>
    </location>
</feature>
<dbReference type="PROSITE" id="PS51450">
    <property type="entry name" value="LRR"/>
    <property type="match status" value="1"/>
</dbReference>